<dbReference type="RefSeq" id="WP_007076860.1">
    <property type="nucleotide sequence ID" value="NZ_CM001024.1"/>
</dbReference>
<feature type="domain" description="4Fe-4S Wbl-type" evidence="13">
    <location>
        <begin position="22"/>
        <end position="86"/>
    </location>
</feature>
<dbReference type="HOGENOM" id="CLU_106245_6_0_11"/>
<protein>
    <recommendedName>
        <fullName evidence="12">Transcriptional regulator WhiB</fullName>
    </recommendedName>
</protein>
<keyword evidence="11 12" id="KW-0804">Transcription</keyword>
<organism evidence="14 15">
    <name type="scientific">Aeromicrobium marinum DSM 15272</name>
    <dbReference type="NCBI Taxonomy" id="585531"/>
    <lineage>
        <taxon>Bacteria</taxon>
        <taxon>Bacillati</taxon>
        <taxon>Actinomycetota</taxon>
        <taxon>Actinomycetes</taxon>
        <taxon>Propionibacteriales</taxon>
        <taxon>Nocardioidaceae</taxon>
        <taxon>Aeromicrobium</taxon>
    </lineage>
</organism>
<dbReference type="OrthoDB" id="4954884at2"/>
<feature type="binding site" evidence="12">
    <location>
        <position position="53"/>
    </location>
    <ligand>
        <name>[4Fe-4S] cluster</name>
        <dbReference type="ChEBI" id="CHEBI:49883"/>
    </ligand>
</feature>
<evidence type="ECO:0000313" key="15">
    <source>
        <dbReference type="Proteomes" id="UP000003111"/>
    </source>
</evidence>
<evidence type="ECO:0000256" key="8">
    <source>
        <dbReference type="ARBA" id="ARBA00023015"/>
    </source>
</evidence>
<comment type="similarity">
    <text evidence="2 12">Belongs to the WhiB family.</text>
</comment>
<dbReference type="Pfam" id="PF02467">
    <property type="entry name" value="Whib"/>
    <property type="match status" value="1"/>
</dbReference>
<comment type="PTM">
    <text evidence="12">Upon Fe-S cluster removal intramolecular disulfide bonds are formed.</text>
</comment>
<dbReference type="STRING" id="585531.HMPREF0063_11768"/>
<comment type="cofactor">
    <cofactor evidence="12">
        <name>[4Fe-4S] cluster</name>
        <dbReference type="ChEBI" id="CHEBI:49883"/>
    </cofactor>
    <text evidence="12">Binds 1 [4Fe-4S] cluster per subunit. Following nitrosylation of the [4Fe-4S] cluster binds 1 [4Fe-8(NO)] cluster per subunit.</text>
</comment>
<dbReference type="InterPro" id="IPR034768">
    <property type="entry name" value="4FE4S_WBL"/>
</dbReference>
<gene>
    <name evidence="12" type="primary">whiB</name>
    <name evidence="14" type="ORF">HMPREF0063_11768</name>
</gene>
<keyword evidence="3 12" id="KW-0004">4Fe-4S</keyword>
<comment type="subcellular location">
    <subcellularLocation>
        <location evidence="1 12">Cytoplasm</location>
    </subcellularLocation>
</comment>
<keyword evidence="10 12" id="KW-1015">Disulfide bond</keyword>
<keyword evidence="4 12" id="KW-0963">Cytoplasm</keyword>
<dbReference type="HAMAP" id="MF_01479">
    <property type="entry name" value="WhiB"/>
    <property type="match status" value="1"/>
</dbReference>
<keyword evidence="15" id="KW-1185">Reference proteome</keyword>
<dbReference type="Proteomes" id="UP000003111">
    <property type="component" value="Unassembled WGS sequence"/>
</dbReference>
<sequence>MANLKRLPMPLLETYEWQFDGACMGLDSAVFFSPDAERGAAKALREAGAKAVCATCPVIDQCREHALNAREPYGVWGGLTVDERAQLVRTAKAG</sequence>
<dbReference type="EMBL" id="ACLF03000006">
    <property type="protein sequence ID" value="EFQ82559.1"/>
    <property type="molecule type" value="Genomic_DNA"/>
</dbReference>
<accession>E2SDI2</accession>
<evidence type="ECO:0000256" key="6">
    <source>
        <dbReference type="ARBA" id="ARBA00023004"/>
    </source>
</evidence>
<evidence type="ECO:0000256" key="4">
    <source>
        <dbReference type="ARBA" id="ARBA00022490"/>
    </source>
</evidence>
<dbReference type="AlphaFoldDB" id="E2SDI2"/>
<comment type="caution">
    <text evidence="14">The sequence shown here is derived from an EMBL/GenBank/DDBJ whole genome shotgun (WGS) entry which is preliminary data.</text>
</comment>
<keyword evidence="5 12" id="KW-0479">Metal-binding</keyword>
<keyword evidence="9 12" id="KW-0238">DNA-binding</keyword>
<name>E2SDI2_9ACTN</name>
<feature type="binding site" evidence="12">
    <location>
        <position position="23"/>
    </location>
    <ligand>
        <name>[4Fe-4S] cluster</name>
        <dbReference type="ChEBI" id="CHEBI:49883"/>
    </ligand>
</feature>
<dbReference type="eggNOG" id="ENOG5032S23">
    <property type="taxonomic scope" value="Bacteria"/>
</dbReference>
<dbReference type="GO" id="GO:0047134">
    <property type="term" value="F:protein-disulfide reductase [NAD(P)H] activity"/>
    <property type="evidence" value="ECO:0007669"/>
    <property type="project" value="TreeGrafter"/>
</dbReference>
<feature type="binding site" evidence="12">
    <location>
        <position position="62"/>
    </location>
    <ligand>
        <name>[4Fe-4S] cluster</name>
        <dbReference type="ChEBI" id="CHEBI:49883"/>
    </ligand>
</feature>
<dbReference type="GO" id="GO:0046872">
    <property type="term" value="F:metal ion binding"/>
    <property type="evidence" value="ECO:0007669"/>
    <property type="project" value="UniProtKB-KW"/>
</dbReference>
<comment type="PTM">
    <text evidence="12">The Fe-S cluster can be nitrosylated by nitric oxide (NO).</text>
</comment>
<keyword evidence="7 12" id="KW-0411">Iron-sulfur</keyword>
<evidence type="ECO:0000259" key="13">
    <source>
        <dbReference type="PROSITE" id="PS51674"/>
    </source>
</evidence>
<dbReference type="GO" id="GO:0003677">
    <property type="term" value="F:DNA binding"/>
    <property type="evidence" value="ECO:0007669"/>
    <property type="project" value="UniProtKB-UniRule"/>
</dbReference>
<evidence type="ECO:0000256" key="9">
    <source>
        <dbReference type="ARBA" id="ARBA00023125"/>
    </source>
</evidence>
<dbReference type="PANTHER" id="PTHR38839:SF5">
    <property type="entry name" value="TRANSCRIPTIONAL REGULATOR WHID"/>
    <property type="match status" value="1"/>
</dbReference>
<dbReference type="GO" id="GO:0045892">
    <property type="term" value="P:negative regulation of DNA-templated transcription"/>
    <property type="evidence" value="ECO:0007669"/>
    <property type="project" value="TreeGrafter"/>
</dbReference>
<evidence type="ECO:0000256" key="3">
    <source>
        <dbReference type="ARBA" id="ARBA00022485"/>
    </source>
</evidence>
<dbReference type="PANTHER" id="PTHR38839">
    <property type="entry name" value="TRANSCRIPTIONAL REGULATOR WHID-RELATED"/>
    <property type="match status" value="1"/>
</dbReference>
<keyword evidence="8 12" id="KW-0805">Transcription regulation</keyword>
<evidence type="ECO:0000256" key="2">
    <source>
        <dbReference type="ARBA" id="ARBA00006597"/>
    </source>
</evidence>
<evidence type="ECO:0000256" key="7">
    <source>
        <dbReference type="ARBA" id="ARBA00023014"/>
    </source>
</evidence>
<reference evidence="14" key="1">
    <citation type="submission" date="2010-08" db="EMBL/GenBank/DDBJ databases">
        <authorList>
            <person name="Muzny D."/>
            <person name="Qin X."/>
            <person name="Buhay C."/>
            <person name="Dugan-Rocha S."/>
            <person name="Ding Y."/>
            <person name="Chen G."/>
            <person name="Hawes A."/>
            <person name="Holder M."/>
            <person name="Jhangiani S."/>
            <person name="Johnson A."/>
            <person name="Khan Z."/>
            <person name="Li Z."/>
            <person name="Liu W."/>
            <person name="Liu X."/>
            <person name="Perez L."/>
            <person name="Shen H."/>
            <person name="Wang Q."/>
            <person name="Watt J."/>
            <person name="Xi L."/>
            <person name="Xin Y."/>
            <person name="Zhou J."/>
            <person name="Deng J."/>
            <person name="Jiang H."/>
            <person name="Liu Y."/>
            <person name="Qu J."/>
            <person name="Song X.-Z."/>
            <person name="Zhang L."/>
            <person name="Villasana D."/>
            <person name="Johnson A."/>
            <person name="Liu J."/>
            <person name="Liyanage D."/>
            <person name="Lorensuhewa L."/>
            <person name="Robinson T."/>
            <person name="Song A."/>
            <person name="Song B.-B."/>
            <person name="Dinh H."/>
            <person name="Thornton R."/>
            <person name="Coyle M."/>
            <person name="Francisco L."/>
            <person name="Jackson L."/>
            <person name="Javaid M."/>
            <person name="Korchina V."/>
            <person name="Kovar C."/>
            <person name="Mata R."/>
            <person name="Mathew T."/>
            <person name="Ngo R."/>
            <person name="Nguyen L."/>
            <person name="Nguyen N."/>
            <person name="Okwuonu G."/>
            <person name="Ongeri F."/>
            <person name="Pham C."/>
            <person name="Simmons D."/>
            <person name="Wilczek-Boney K."/>
            <person name="Hale W."/>
            <person name="Jakkamsetti A."/>
            <person name="Pham P."/>
            <person name="Ruth R."/>
            <person name="San Lucas F."/>
            <person name="Warren J."/>
            <person name="Zhang J."/>
            <person name="Zhao Z."/>
            <person name="Zhou C."/>
            <person name="Zhu D."/>
            <person name="Lee S."/>
            <person name="Bess C."/>
            <person name="Blankenburg K."/>
            <person name="Forbes L."/>
            <person name="Fu Q."/>
            <person name="Gubbala S."/>
            <person name="Hirani K."/>
            <person name="Jayaseelan J.C."/>
            <person name="Lara F."/>
            <person name="Munidasa M."/>
            <person name="Palculict T."/>
            <person name="Patil S."/>
            <person name="Pu L.-L."/>
            <person name="Saada N."/>
            <person name="Tang L."/>
            <person name="Weissenberger G."/>
            <person name="Zhu Y."/>
            <person name="Hemphill L."/>
            <person name="Shang Y."/>
            <person name="Youmans B."/>
            <person name="Ayvaz T."/>
            <person name="Ross M."/>
            <person name="Santibanez J."/>
            <person name="Aqrawi P."/>
            <person name="Gross S."/>
            <person name="Joshi V."/>
            <person name="Fowler G."/>
            <person name="Nazareth L."/>
            <person name="Reid J."/>
            <person name="Worley K."/>
            <person name="Petrosino J."/>
            <person name="Highlander S."/>
            <person name="Gibbs R."/>
        </authorList>
    </citation>
    <scope>NUCLEOTIDE SEQUENCE [LARGE SCALE GENOMIC DNA]</scope>
    <source>
        <strain evidence="14">DSM 15272</strain>
    </source>
</reference>
<evidence type="ECO:0000256" key="12">
    <source>
        <dbReference type="HAMAP-Rule" id="MF_01479"/>
    </source>
</evidence>
<proteinExistence type="inferred from homology"/>
<dbReference type="InterPro" id="IPR003482">
    <property type="entry name" value="Whib"/>
</dbReference>
<feature type="binding site" evidence="12">
    <location>
        <position position="56"/>
    </location>
    <ligand>
        <name>[4Fe-4S] cluster</name>
        <dbReference type="ChEBI" id="CHEBI:49883"/>
    </ligand>
</feature>
<dbReference type="GO" id="GO:0035731">
    <property type="term" value="F:dinitrosyl-iron complex binding"/>
    <property type="evidence" value="ECO:0007669"/>
    <property type="project" value="UniProtKB-UniRule"/>
</dbReference>
<evidence type="ECO:0000256" key="11">
    <source>
        <dbReference type="ARBA" id="ARBA00023163"/>
    </source>
</evidence>
<evidence type="ECO:0000256" key="1">
    <source>
        <dbReference type="ARBA" id="ARBA00004496"/>
    </source>
</evidence>
<evidence type="ECO:0000256" key="5">
    <source>
        <dbReference type="ARBA" id="ARBA00022723"/>
    </source>
</evidence>
<dbReference type="PROSITE" id="PS51674">
    <property type="entry name" value="4FE4S_WBL"/>
    <property type="match status" value="1"/>
</dbReference>
<keyword evidence="6 12" id="KW-0408">Iron</keyword>
<dbReference type="GO" id="GO:0051539">
    <property type="term" value="F:4 iron, 4 sulfur cluster binding"/>
    <property type="evidence" value="ECO:0007669"/>
    <property type="project" value="UniProtKB-UniRule"/>
</dbReference>
<evidence type="ECO:0000256" key="10">
    <source>
        <dbReference type="ARBA" id="ARBA00023157"/>
    </source>
</evidence>
<comment type="function">
    <text evidence="12">Acts as a transcriptional regulator. Probably redox-responsive. The apo- but not holo-form probably binds DNA.</text>
</comment>
<dbReference type="GO" id="GO:0045454">
    <property type="term" value="P:cell redox homeostasis"/>
    <property type="evidence" value="ECO:0007669"/>
    <property type="project" value="TreeGrafter"/>
</dbReference>
<dbReference type="GO" id="GO:0005737">
    <property type="term" value="C:cytoplasm"/>
    <property type="evidence" value="ECO:0007669"/>
    <property type="project" value="UniProtKB-SubCell"/>
</dbReference>
<evidence type="ECO:0000313" key="14">
    <source>
        <dbReference type="EMBL" id="EFQ82559.1"/>
    </source>
</evidence>